<feature type="binding site" evidence="4">
    <location>
        <position position="217"/>
    </location>
    <ligand>
        <name>phosphate</name>
        <dbReference type="ChEBI" id="CHEBI:43474"/>
    </ligand>
</feature>
<dbReference type="FunCoup" id="A0A316V9M6">
    <property type="interactions" value="295"/>
</dbReference>
<feature type="binding site" evidence="4">
    <location>
        <position position="31"/>
    </location>
    <ligand>
        <name>phosphate</name>
        <dbReference type="ChEBI" id="CHEBI:43474"/>
    </ligand>
</feature>
<dbReference type="InterPro" id="IPR018099">
    <property type="entry name" value="Purine_phosphorylase-2_CS"/>
</dbReference>
<sequence>MVYTPNQATREFAKTPTWTGPPVRVGVIGGSGLYKLDGLEVVQELNPITPWGPPSSPITIAKTSSGVHVAFLARHGIGHFISPSQVPSLANISALKHIGVRAVIAFTAVGSLREEVAPRDFVVPSQIIDRTKGVRRASFFGEGDQSGIVAHATFGDPFDETLRPVVEDVVRKELSQLAPEVKTHGKKTLVAMEGPQFSTRAESLAYRQLGGDIINMSALPEAKLAREAELSYTIIATSTDYDAWRESEGAVDVAEVMKSLQENVKNSHAVLKALLEPVAKLVEDEGQAYKNAQNGMRFSIMTKPELVSKEAKESIQFVLPWYGQ</sequence>
<dbReference type="FunFam" id="3.40.50.1580:FF:000008">
    <property type="entry name" value="S-methyl-5'-thioadenosine phosphorylase"/>
    <property type="match status" value="1"/>
</dbReference>
<feature type="site" description="Important for substrate specificity" evidence="4">
    <location>
        <position position="198"/>
    </location>
</feature>
<protein>
    <recommendedName>
        <fullName evidence="4">S-methyl-5'-thioadenosine phosphorylase</fullName>
        <ecNumber evidence="4">2.4.2.28</ecNumber>
    </recommendedName>
    <alternativeName>
        <fullName evidence="4">5'-methylthioadenosine phosphorylase</fullName>
        <shortName evidence="4">MTA phosphorylase</shortName>
        <shortName evidence="4">MTAP</shortName>
        <shortName evidence="4">MTAPase</shortName>
    </alternativeName>
</protein>
<comment type="similarity">
    <text evidence="4">Belongs to the PNP/MTAP phosphorylase family. MTAP subfamily.</text>
</comment>
<feature type="domain" description="Nucleoside phosphorylase" evidence="5">
    <location>
        <begin position="24"/>
        <end position="276"/>
    </location>
</feature>
<feature type="binding site" evidence="4">
    <location>
        <begin position="107"/>
        <end position="108"/>
    </location>
    <ligand>
        <name>phosphate</name>
        <dbReference type="ChEBI" id="CHEBI:43474"/>
    </ligand>
</feature>
<dbReference type="GO" id="GO:0017061">
    <property type="term" value="F:S-methyl-5-thioadenosine phosphorylase activity"/>
    <property type="evidence" value="ECO:0007669"/>
    <property type="project" value="UniProtKB-UniRule"/>
</dbReference>
<evidence type="ECO:0000256" key="3">
    <source>
        <dbReference type="ARBA" id="ARBA00022726"/>
    </source>
</evidence>
<gene>
    <name evidence="6" type="ORF">FA14DRAFT_67180</name>
</gene>
<comment type="pathway">
    <text evidence="4">Amino-acid biosynthesis; L-methionine biosynthesis via salvage pathway; S-methyl-5-thio-alpha-D-ribose 1-phosphate from S-methyl-5'-thioadenosine (phosphorylase route): step 1/1.</text>
</comment>
<dbReference type="UniPathway" id="UPA00904">
    <property type="reaction ID" value="UER00873"/>
</dbReference>
<dbReference type="InterPro" id="IPR000845">
    <property type="entry name" value="Nucleoside_phosphorylase_d"/>
</dbReference>
<dbReference type="AlphaFoldDB" id="A0A316V9M6"/>
<organism evidence="6 7">
    <name type="scientific">Meira miltonrushii</name>
    <dbReference type="NCBI Taxonomy" id="1280837"/>
    <lineage>
        <taxon>Eukaryota</taxon>
        <taxon>Fungi</taxon>
        <taxon>Dikarya</taxon>
        <taxon>Basidiomycota</taxon>
        <taxon>Ustilaginomycotina</taxon>
        <taxon>Exobasidiomycetes</taxon>
        <taxon>Exobasidiales</taxon>
        <taxon>Brachybasidiaceae</taxon>
        <taxon>Meira</taxon>
    </lineage>
</organism>
<dbReference type="Proteomes" id="UP000245771">
    <property type="component" value="Unassembled WGS sequence"/>
</dbReference>
<dbReference type="RefSeq" id="XP_025354256.1">
    <property type="nucleotide sequence ID" value="XM_025502678.1"/>
</dbReference>
<dbReference type="GO" id="GO:0005634">
    <property type="term" value="C:nucleus"/>
    <property type="evidence" value="ECO:0007669"/>
    <property type="project" value="UniProtKB-SubCell"/>
</dbReference>
<name>A0A316V9M6_9BASI</name>
<keyword evidence="4" id="KW-0539">Nucleus</keyword>
<evidence type="ECO:0000313" key="7">
    <source>
        <dbReference type="Proteomes" id="UP000245771"/>
    </source>
</evidence>
<dbReference type="CDD" id="cd09010">
    <property type="entry name" value="MTAP_SsMTAPII_like_MTIP"/>
    <property type="match status" value="1"/>
</dbReference>
<feature type="binding site" evidence="4">
    <location>
        <begin position="74"/>
        <end position="75"/>
    </location>
    <ligand>
        <name>phosphate</name>
        <dbReference type="ChEBI" id="CHEBI:43474"/>
    </ligand>
</feature>
<dbReference type="SUPFAM" id="SSF53167">
    <property type="entry name" value="Purine and uridine phosphorylases"/>
    <property type="match status" value="1"/>
</dbReference>
<reference evidence="6 7" key="1">
    <citation type="journal article" date="2018" name="Mol. Biol. Evol.">
        <title>Broad Genomic Sampling Reveals a Smut Pathogenic Ancestry of the Fungal Clade Ustilaginomycotina.</title>
        <authorList>
            <person name="Kijpornyongpan T."/>
            <person name="Mondo S.J."/>
            <person name="Barry K."/>
            <person name="Sandor L."/>
            <person name="Lee J."/>
            <person name="Lipzen A."/>
            <person name="Pangilinan J."/>
            <person name="LaButti K."/>
            <person name="Hainaut M."/>
            <person name="Henrissat B."/>
            <person name="Grigoriev I.V."/>
            <person name="Spatafora J.W."/>
            <person name="Aime M.C."/>
        </authorList>
    </citation>
    <scope>NUCLEOTIDE SEQUENCE [LARGE SCALE GENOMIC DNA]</scope>
    <source>
        <strain evidence="6 7">MCA 3882</strain>
    </source>
</reference>
<keyword evidence="2 4" id="KW-0808">Transferase</keyword>
<keyword evidence="3 4" id="KW-0660">Purine salvage</keyword>
<dbReference type="OrthoDB" id="431409at2759"/>
<evidence type="ECO:0000259" key="5">
    <source>
        <dbReference type="Pfam" id="PF01048"/>
    </source>
</evidence>
<dbReference type="GO" id="GO:0005829">
    <property type="term" value="C:cytosol"/>
    <property type="evidence" value="ECO:0007669"/>
    <property type="project" value="TreeGrafter"/>
</dbReference>
<keyword evidence="1 4" id="KW-0328">Glycosyltransferase</keyword>
<dbReference type="PROSITE" id="PS01240">
    <property type="entry name" value="PNP_MTAP_2"/>
    <property type="match status" value="1"/>
</dbReference>
<dbReference type="EC" id="2.4.2.28" evidence="4"/>
<dbReference type="InterPro" id="IPR010044">
    <property type="entry name" value="MTAP"/>
</dbReference>
<dbReference type="HAMAP" id="MF_01963">
    <property type="entry name" value="MTAP"/>
    <property type="match status" value="1"/>
</dbReference>
<comment type="function">
    <text evidence="4">Catalyzes the reversible phosphorylation of S-methyl-5'-thioadenosine (MTA) to adenine and 5-methylthioribose-1-phosphate. Involved in the breakdown of MTA, a major by-product of polyamine biosynthesis. Responsible for the first step in the methionine salvage pathway after MTA has been generated from S-adenosylmethionine. Has broad substrate specificity with 6-aminopurine nucleosides as preferred substrates.</text>
</comment>
<feature type="binding site" evidence="4">
    <location>
        <begin position="240"/>
        <end position="242"/>
    </location>
    <ligand>
        <name>substrate</name>
    </ligand>
</feature>
<evidence type="ECO:0000256" key="1">
    <source>
        <dbReference type="ARBA" id="ARBA00022676"/>
    </source>
</evidence>
<keyword evidence="7" id="KW-1185">Reference proteome</keyword>
<comment type="catalytic activity">
    <reaction evidence="4">
        <text>S-methyl-5'-thioadenosine + phosphate = 5-(methylsulfanyl)-alpha-D-ribose 1-phosphate + adenine</text>
        <dbReference type="Rhea" id="RHEA:11852"/>
        <dbReference type="ChEBI" id="CHEBI:16708"/>
        <dbReference type="ChEBI" id="CHEBI:17509"/>
        <dbReference type="ChEBI" id="CHEBI:43474"/>
        <dbReference type="ChEBI" id="CHEBI:58533"/>
        <dbReference type="EC" id="2.4.2.28"/>
    </reaction>
</comment>
<dbReference type="GO" id="GO:0019509">
    <property type="term" value="P:L-methionine salvage from methylthioadenosine"/>
    <property type="evidence" value="ECO:0007669"/>
    <property type="project" value="UniProtKB-UniRule"/>
</dbReference>
<accession>A0A316V9M6</accession>
<feature type="site" description="Important for substrate specificity" evidence="4">
    <location>
        <position position="253"/>
    </location>
</feature>
<dbReference type="GeneID" id="37024459"/>
<dbReference type="PANTHER" id="PTHR42679">
    <property type="entry name" value="S-METHYL-5'-THIOADENOSINE PHOSPHORYLASE"/>
    <property type="match status" value="1"/>
</dbReference>
<dbReference type="EMBL" id="KZ819604">
    <property type="protein sequence ID" value="PWN33954.1"/>
    <property type="molecule type" value="Genomic_DNA"/>
</dbReference>
<dbReference type="InterPro" id="IPR035994">
    <property type="entry name" value="Nucleoside_phosphorylase_sf"/>
</dbReference>
<dbReference type="Gene3D" id="3.40.50.1580">
    <property type="entry name" value="Nucleoside phosphorylase domain"/>
    <property type="match status" value="1"/>
</dbReference>
<dbReference type="GO" id="GO:0006166">
    <property type="term" value="P:purine ribonucleoside salvage"/>
    <property type="evidence" value="ECO:0007669"/>
    <property type="project" value="UniProtKB-KW"/>
</dbReference>
<evidence type="ECO:0000256" key="4">
    <source>
        <dbReference type="HAMAP-Rule" id="MF_03155"/>
    </source>
</evidence>
<comment type="subunit">
    <text evidence="4">Homotrimer.</text>
</comment>
<proteinExistence type="inferred from homology"/>
<feature type="binding site" evidence="4">
    <location>
        <position position="216"/>
    </location>
    <ligand>
        <name>substrate</name>
    </ligand>
</feature>
<comment type="subcellular location">
    <subcellularLocation>
        <location evidence="4">Cytoplasm</location>
    </subcellularLocation>
    <subcellularLocation>
        <location evidence="4">Nucleus</location>
    </subcellularLocation>
</comment>
<dbReference type="PANTHER" id="PTHR42679:SF2">
    <property type="entry name" value="S-METHYL-5'-THIOADENOSINE PHOSPHORYLASE"/>
    <property type="match status" value="1"/>
</dbReference>
<evidence type="ECO:0000256" key="2">
    <source>
        <dbReference type="ARBA" id="ARBA00022679"/>
    </source>
</evidence>
<evidence type="ECO:0000313" key="6">
    <source>
        <dbReference type="EMBL" id="PWN33954.1"/>
    </source>
</evidence>
<dbReference type="InParanoid" id="A0A316V9M6"/>
<dbReference type="Pfam" id="PF01048">
    <property type="entry name" value="PNP_UDP_1"/>
    <property type="match status" value="1"/>
</dbReference>
<dbReference type="STRING" id="1280837.A0A316V9M6"/>
<keyword evidence="4" id="KW-0963">Cytoplasm</keyword>